<evidence type="ECO:0000256" key="1">
    <source>
        <dbReference type="ARBA" id="ARBA00010587"/>
    </source>
</evidence>
<feature type="domain" description="Hemerythrin-like" evidence="4">
    <location>
        <begin position="12"/>
        <end position="132"/>
    </location>
</feature>
<dbReference type="KEGG" id="fwa:DCMF_15865"/>
<dbReference type="NCBIfam" id="NF033749">
    <property type="entry name" value="bact_hemeryth"/>
    <property type="match status" value="1"/>
</dbReference>
<organism evidence="5 6">
    <name type="scientific">Formimonas warabiya</name>
    <dbReference type="NCBI Taxonomy" id="1761012"/>
    <lineage>
        <taxon>Bacteria</taxon>
        <taxon>Bacillati</taxon>
        <taxon>Bacillota</taxon>
        <taxon>Clostridia</taxon>
        <taxon>Eubacteriales</taxon>
        <taxon>Peptococcaceae</taxon>
        <taxon>Candidatus Formimonas</taxon>
    </lineage>
</organism>
<dbReference type="InterPro" id="IPR012312">
    <property type="entry name" value="Hemerythrin-like"/>
</dbReference>
<dbReference type="OrthoDB" id="9797092at2"/>
<gene>
    <name evidence="5" type="ORF">DCMF_15865</name>
</gene>
<accession>A0A3G1KUC6</accession>
<proteinExistence type="inferred from homology"/>
<evidence type="ECO:0000313" key="5">
    <source>
        <dbReference type="EMBL" id="ATW26052.1"/>
    </source>
</evidence>
<dbReference type="InterPro" id="IPR050669">
    <property type="entry name" value="Hemerythrin"/>
</dbReference>
<dbReference type="PANTHER" id="PTHR37164:SF1">
    <property type="entry name" value="BACTERIOHEMERYTHRIN"/>
    <property type="match status" value="1"/>
</dbReference>
<dbReference type="InterPro" id="IPR035938">
    <property type="entry name" value="Hemerythrin-like_sf"/>
</dbReference>
<dbReference type="CDD" id="cd12107">
    <property type="entry name" value="Hemerythrin"/>
    <property type="match status" value="1"/>
</dbReference>
<sequence>MSFKWKDSYTVGIGEIDSQHKRLFEIGAQIYDLALVKDDLDHYDEIIGILQELKDYTKYHFQYEEKLMDQHNLPDAPKHKTEHANFIKTLEKFKGEEIDRSQNKTILDILQFTVDWITQHILNTDQKFFARLKA</sequence>
<name>A0A3G1KUC6_FORW1</name>
<reference evidence="5 6" key="1">
    <citation type="submission" date="2016-10" db="EMBL/GenBank/DDBJ databases">
        <title>Complete Genome Sequence of Peptococcaceae strain DCMF.</title>
        <authorList>
            <person name="Edwards R.J."/>
            <person name="Holland S.I."/>
            <person name="Deshpande N.P."/>
            <person name="Wong Y.K."/>
            <person name="Ertan H."/>
            <person name="Manefield M."/>
            <person name="Russell T.L."/>
            <person name="Lee M.J."/>
        </authorList>
    </citation>
    <scope>NUCLEOTIDE SEQUENCE [LARGE SCALE GENOMIC DNA]</scope>
    <source>
        <strain evidence="5 6">DCMF</strain>
    </source>
</reference>
<comment type="similarity">
    <text evidence="1">Belongs to the hemerythrin family.</text>
</comment>
<dbReference type="EMBL" id="CP017634">
    <property type="protein sequence ID" value="ATW26052.1"/>
    <property type="molecule type" value="Genomic_DNA"/>
</dbReference>
<dbReference type="SUPFAM" id="SSF47188">
    <property type="entry name" value="Hemerythrin-like"/>
    <property type="match status" value="1"/>
</dbReference>
<protein>
    <submittedName>
        <fullName evidence="5">Bacteriohemerythrin</fullName>
    </submittedName>
</protein>
<evidence type="ECO:0000259" key="4">
    <source>
        <dbReference type="Pfam" id="PF01814"/>
    </source>
</evidence>
<evidence type="ECO:0000256" key="2">
    <source>
        <dbReference type="ARBA" id="ARBA00022723"/>
    </source>
</evidence>
<dbReference type="RefSeq" id="WP_148135327.1">
    <property type="nucleotide sequence ID" value="NZ_CP017634.1"/>
</dbReference>
<dbReference type="Gene3D" id="1.20.120.50">
    <property type="entry name" value="Hemerythrin-like"/>
    <property type="match status" value="1"/>
</dbReference>
<evidence type="ECO:0000256" key="3">
    <source>
        <dbReference type="ARBA" id="ARBA00023004"/>
    </source>
</evidence>
<dbReference type="AlphaFoldDB" id="A0A3G1KUC6"/>
<dbReference type="NCBIfam" id="TIGR02481">
    <property type="entry name" value="hemeryth_dom"/>
    <property type="match status" value="1"/>
</dbReference>
<dbReference type="Pfam" id="PF01814">
    <property type="entry name" value="Hemerythrin"/>
    <property type="match status" value="1"/>
</dbReference>
<keyword evidence="2" id="KW-0479">Metal-binding</keyword>
<dbReference type="GO" id="GO:0046872">
    <property type="term" value="F:metal ion binding"/>
    <property type="evidence" value="ECO:0007669"/>
    <property type="project" value="UniProtKB-KW"/>
</dbReference>
<keyword evidence="6" id="KW-1185">Reference proteome</keyword>
<dbReference type="PANTHER" id="PTHR37164">
    <property type="entry name" value="BACTERIOHEMERYTHRIN"/>
    <property type="match status" value="1"/>
</dbReference>
<dbReference type="Proteomes" id="UP000323521">
    <property type="component" value="Chromosome"/>
</dbReference>
<keyword evidence="3" id="KW-0408">Iron</keyword>
<evidence type="ECO:0000313" key="6">
    <source>
        <dbReference type="Proteomes" id="UP000323521"/>
    </source>
</evidence>
<dbReference type="InterPro" id="IPR012827">
    <property type="entry name" value="Hemerythrin_metal-bd"/>
</dbReference>